<accession>A0A1Q9F0Q4</accession>
<name>A0A1Q9F0Q4_SYMMI</name>
<comment type="caution">
    <text evidence="1">The sequence shown here is derived from an EMBL/GenBank/DDBJ whole genome shotgun (WGS) entry which is preliminary data.</text>
</comment>
<evidence type="ECO:0000313" key="2">
    <source>
        <dbReference type="Proteomes" id="UP000186817"/>
    </source>
</evidence>
<reference evidence="1 2" key="1">
    <citation type="submission" date="2016-02" db="EMBL/GenBank/DDBJ databases">
        <title>Genome analysis of coral dinoflagellate symbionts highlights evolutionary adaptations to a symbiotic lifestyle.</title>
        <authorList>
            <person name="Aranda M."/>
            <person name="Li Y."/>
            <person name="Liew Y.J."/>
            <person name="Baumgarten S."/>
            <person name="Simakov O."/>
            <person name="Wilson M."/>
            <person name="Piel J."/>
            <person name="Ashoor H."/>
            <person name="Bougouffa S."/>
            <person name="Bajic V.B."/>
            <person name="Ryu T."/>
            <person name="Ravasi T."/>
            <person name="Bayer T."/>
            <person name="Micklem G."/>
            <person name="Kim H."/>
            <person name="Bhak J."/>
            <person name="Lajeunesse T.C."/>
            <person name="Voolstra C.R."/>
        </authorList>
    </citation>
    <scope>NUCLEOTIDE SEQUENCE [LARGE SCALE GENOMIC DNA]</scope>
    <source>
        <strain evidence="1 2">CCMP2467</strain>
    </source>
</reference>
<dbReference type="AlphaFoldDB" id="A0A1Q9F0Q4"/>
<sequence length="133" mass="15002">MSWRPRLRRGIARQRDSHLRCFTSPAVTQRDEAVSNRQLTFALSNLGRARRWAEAAARLLEAEKRGQLVPDAIASPNLAVNPAPPAEGAENWSLDGGWKPVRKSWAEQVRGRNRYYQGGETQGKIYNGTAWFV</sequence>
<gene>
    <name evidence="1" type="ORF">AK812_SmicGene2814</name>
</gene>
<evidence type="ECO:0000313" key="1">
    <source>
        <dbReference type="EMBL" id="OLQ13231.1"/>
    </source>
</evidence>
<dbReference type="EMBL" id="LSRX01000031">
    <property type="protein sequence ID" value="OLQ13231.1"/>
    <property type="molecule type" value="Genomic_DNA"/>
</dbReference>
<proteinExistence type="predicted"/>
<keyword evidence="2" id="KW-1185">Reference proteome</keyword>
<protein>
    <submittedName>
        <fullName evidence="1">Uncharacterized protein</fullName>
    </submittedName>
</protein>
<organism evidence="1 2">
    <name type="scientific">Symbiodinium microadriaticum</name>
    <name type="common">Dinoflagellate</name>
    <name type="synonym">Zooxanthella microadriatica</name>
    <dbReference type="NCBI Taxonomy" id="2951"/>
    <lineage>
        <taxon>Eukaryota</taxon>
        <taxon>Sar</taxon>
        <taxon>Alveolata</taxon>
        <taxon>Dinophyceae</taxon>
        <taxon>Suessiales</taxon>
        <taxon>Symbiodiniaceae</taxon>
        <taxon>Symbiodinium</taxon>
    </lineage>
</organism>
<dbReference type="Proteomes" id="UP000186817">
    <property type="component" value="Unassembled WGS sequence"/>
</dbReference>
<dbReference type="OrthoDB" id="416164at2759"/>